<organism evidence="2 3">
    <name type="scientific">Alteracholeplasma palmae (strain ATCC 49389 / J233)</name>
    <name type="common">Acholeplasma palmae</name>
    <dbReference type="NCBI Taxonomy" id="1318466"/>
    <lineage>
        <taxon>Bacteria</taxon>
        <taxon>Bacillati</taxon>
        <taxon>Mycoplasmatota</taxon>
        <taxon>Mollicutes</taxon>
        <taxon>Acholeplasmatales</taxon>
        <taxon>Acholeplasmataceae</taxon>
        <taxon>Acholeplasma</taxon>
    </lineage>
</organism>
<evidence type="ECO:0000313" key="2">
    <source>
        <dbReference type="EMBL" id="CCV63932.1"/>
    </source>
</evidence>
<dbReference type="KEGG" id="apal:BN85403550"/>
<proteinExistence type="predicted"/>
<dbReference type="HOGENOM" id="CLU_073547_2_0_14"/>
<name>U4KK73_ALTPJ</name>
<keyword evidence="1 2" id="KW-0808">Transferase</keyword>
<dbReference type="STRING" id="1318466.BN85403550"/>
<dbReference type="Gene3D" id="3.90.550.20">
    <property type="match status" value="1"/>
</dbReference>
<dbReference type="Proteomes" id="UP000032740">
    <property type="component" value="Chromosome"/>
</dbReference>
<dbReference type="GO" id="GO:0016020">
    <property type="term" value="C:membrane"/>
    <property type="evidence" value="ECO:0007669"/>
    <property type="project" value="GOC"/>
</dbReference>
<reference evidence="2 3" key="1">
    <citation type="journal article" date="2013" name="J. Mol. Microbiol. Biotechnol.">
        <title>Analysis of the Complete Genomes of Acholeplasma brassicae , A. palmae and A. laidlawii and Their Comparison to the Obligate Parasites from ' Candidatus Phytoplasma'.</title>
        <authorList>
            <person name="Kube M."/>
            <person name="Siewert C."/>
            <person name="Migdoll A.M."/>
            <person name="Duduk B."/>
            <person name="Holz S."/>
            <person name="Rabus R."/>
            <person name="Seemuller E."/>
            <person name="Mitrovic J."/>
            <person name="Muller I."/>
            <person name="Buttner C."/>
            <person name="Reinhardt R."/>
        </authorList>
    </citation>
    <scope>NUCLEOTIDE SEQUENCE [LARGE SCALE GENOMIC DNA]</scope>
    <source>
        <strain evidence="2 3">J233</strain>
    </source>
</reference>
<keyword evidence="3" id="KW-1185">Reference proteome</keyword>
<dbReference type="GO" id="GO:0051999">
    <property type="term" value="P:mannosyl-inositol phosphorylceramide biosynthetic process"/>
    <property type="evidence" value="ECO:0007669"/>
    <property type="project" value="TreeGrafter"/>
</dbReference>
<protein>
    <submittedName>
        <fullName evidence="2">Predicted glycosyltransferase, DXD sugar-binding region</fullName>
    </submittedName>
</protein>
<sequence length="267" mass="31596">MKTNIPKIIHYVWVGKKEKNDLAKHCIESFKKFCPEYEIMEWNEDNFDVDAHPQVKKALEEKNWAYASDIIRVWALYQYGGIYLDTDLELTKPLDDLLDYDMFLCYESKYWFGTAVLAAKKHHEVLKKIYARYDHENKITFNTNPLTVHAFTAVLRKYYGLKPNGKKQVLDNILLLPEDYFFPINYMTLKKKITNHTYGIHYYGTSWHNKSQKAGTSIAKVSRKLLGKHIFSIFEKIVGNSFYKKLKKEFNELERKGKINGLYYTDN</sequence>
<accession>U4KK73</accession>
<dbReference type="OrthoDB" id="9802987at2"/>
<dbReference type="PANTHER" id="PTHR32385:SF15">
    <property type="entry name" value="INOSITOL PHOSPHOCERAMIDE MANNOSYLTRANSFERASE 1"/>
    <property type="match status" value="1"/>
</dbReference>
<dbReference type="RefSeq" id="WP_026656538.1">
    <property type="nucleotide sequence ID" value="NC_022538.1"/>
</dbReference>
<evidence type="ECO:0000256" key="1">
    <source>
        <dbReference type="ARBA" id="ARBA00022679"/>
    </source>
</evidence>
<dbReference type="InterPro" id="IPR029044">
    <property type="entry name" value="Nucleotide-diphossugar_trans"/>
</dbReference>
<dbReference type="GO" id="GO:0000030">
    <property type="term" value="F:mannosyltransferase activity"/>
    <property type="evidence" value="ECO:0007669"/>
    <property type="project" value="TreeGrafter"/>
</dbReference>
<dbReference type="Pfam" id="PF04488">
    <property type="entry name" value="Gly_transf_sug"/>
    <property type="match status" value="1"/>
</dbReference>
<dbReference type="PANTHER" id="PTHR32385">
    <property type="entry name" value="MANNOSYL PHOSPHORYLINOSITOL CERAMIDE SYNTHASE"/>
    <property type="match status" value="1"/>
</dbReference>
<dbReference type="AlphaFoldDB" id="U4KK73"/>
<dbReference type="InterPro" id="IPR051706">
    <property type="entry name" value="Glycosyltransferase_domain"/>
</dbReference>
<dbReference type="SUPFAM" id="SSF53448">
    <property type="entry name" value="Nucleotide-diphospho-sugar transferases"/>
    <property type="match status" value="1"/>
</dbReference>
<dbReference type="InterPro" id="IPR007577">
    <property type="entry name" value="GlycoTrfase_DXD_sugar-bd_CS"/>
</dbReference>
<dbReference type="EMBL" id="FO681347">
    <property type="protein sequence ID" value="CCV63932.1"/>
    <property type="molecule type" value="Genomic_DNA"/>
</dbReference>
<gene>
    <name evidence="2" type="ORF">BN85403550</name>
</gene>
<evidence type="ECO:0000313" key="3">
    <source>
        <dbReference type="Proteomes" id="UP000032740"/>
    </source>
</evidence>